<dbReference type="Proteomes" id="UP000030960">
    <property type="component" value="Unassembled WGS sequence"/>
</dbReference>
<dbReference type="EMBL" id="JSUQ01000006">
    <property type="protein sequence ID" value="KHQ53577.1"/>
    <property type="molecule type" value="Genomic_DNA"/>
</dbReference>
<keyword evidence="2" id="KW-1185">Reference proteome</keyword>
<organism evidence="1 2">
    <name type="scientific">Mameliella alba</name>
    <dbReference type="NCBI Taxonomy" id="561184"/>
    <lineage>
        <taxon>Bacteria</taxon>
        <taxon>Pseudomonadati</taxon>
        <taxon>Pseudomonadota</taxon>
        <taxon>Alphaproteobacteria</taxon>
        <taxon>Rhodobacterales</taxon>
        <taxon>Roseobacteraceae</taxon>
        <taxon>Mameliella</taxon>
    </lineage>
</organism>
<dbReference type="RefSeq" id="WP_043139479.1">
    <property type="nucleotide sequence ID" value="NZ_JSUQ01000006.1"/>
</dbReference>
<dbReference type="Gene3D" id="3.40.630.30">
    <property type="match status" value="1"/>
</dbReference>
<proteinExistence type="predicted"/>
<reference evidence="1 2" key="1">
    <citation type="submission" date="2014-10" db="EMBL/GenBank/DDBJ databases">
        <title>Genome sequence of Ponticoccus sp. strain UMTAT08 isolated from clonal culture of toxic dinoflagellate Alexandrium tamiyavanichii.</title>
        <authorList>
            <person name="Gan H.Y."/>
            <person name="Muhd D.-D."/>
            <person name="Mohd Noor M.E."/>
            <person name="Yeong Y.S."/>
            <person name="Usup G."/>
        </authorList>
    </citation>
    <scope>NUCLEOTIDE SEQUENCE [LARGE SCALE GENOMIC DNA]</scope>
    <source>
        <strain evidence="1 2">UMTAT08</strain>
    </source>
</reference>
<protein>
    <recommendedName>
        <fullName evidence="3">N-acetyltransferase domain-containing protein</fullName>
    </recommendedName>
</protein>
<dbReference type="OrthoDB" id="62581at2"/>
<evidence type="ECO:0000313" key="2">
    <source>
        <dbReference type="Proteomes" id="UP000030960"/>
    </source>
</evidence>
<evidence type="ECO:0000313" key="1">
    <source>
        <dbReference type="EMBL" id="KHQ53577.1"/>
    </source>
</evidence>
<evidence type="ECO:0008006" key="3">
    <source>
        <dbReference type="Google" id="ProtNLM"/>
    </source>
</evidence>
<dbReference type="InterPro" id="IPR016181">
    <property type="entry name" value="Acyl_CoA_acyltransferase"/>
</dbReference>
<accession>A0A0B3RZR1</accession>
<comment type="caution">
    <text evidence="1">The sequence shown here is derived from an EMBL/GenBank/DDBJ whole genome shotgun (WGS) entry which is preliminary data.</text>
</comment>
<sequence>MTKQLRESAGARANLYSNGPEWDGAATATIGEFKCESPEEGAALLRSICDEVRMQGITRVLGPMSGNTWHSYRLVTESDGTPPFLMEPQSGSHDLAAFESAGFSPVSRYVSARVTPEAGIGPDPDLMPGIEIANWDGSAPEAHFAEVHALSTRAFAGNAFYQPIGLDAFLALYMPFVPLLKPDLIFTARDAATGALQGYLFGIPNYGHGANPDTVILKTYASLRHGLGHHLAQAFHLRARDLGYAQVIHALIHEDNASADRSRRHGGEVFRRYALMGRVLDD</sequence>
<gene>
    <name evidence="1" type="ORF">OA50_01564</name>
</gene>
<dbReference type="AlphaFoldDB" id="A0A0B3RZR1"/>
<dbReference type="SUPFAM" id="SSF55729">
    <property type="entry name" value="Acyl-CoA N-acyltransferases (Nat)"/>
    <property type="match status" value="1"/>
</dbReference>
<dbReference type="STRING" id="561184.SAMN05216376_101272"/>
<name>A0A0B3RZR1_9RHOB</name>